<name>A0A543B2Y7_9ACTN</name>
<evidence type="ECO:0000313" key="2">
    <source>
        <dbReference type="EMBL" id="TQL79198.1"/>
    </source>
</evidence>
<evidence type="ECO:0000259" key="1">
    <source>
        <dbReference type="Pfam" id="PF11716"/>
    </source>
</evidence>
<sequence length="225" mass="25218">MTDDPFDALDAEAARLDGYFADLDGDRWRVASRCDGWDRRAILAHLIGIEQYIQACLDDRVAAYASQAGSDVGYEDFNEYMVASMADVDTDELVSRWHHLMTEQHARLRERGADSLIETHAGPYPLGRQTWYFASELAIHADDIDAPVTDEERAERQAWRLRFGLDALRESERGVEVTETPEGFLVSDAEQSVKLSRADLVEALSGRLKDSRVPSSLRDALVALA</sequence>
<dbReference type="InterPro" id="IPR024344">
    <property type="entry name" value="MDMPI_metal-binding"/>
</dbReference>
<dbReference type="OrthoDB" id="154293at2"/>
<keyword evidence="3" id="KW-1185">Reference proteome</keyword>
<dbReference type="AlphaFoldDB" id="A0A543B2Y7"/>
<dbReference type="InParanoid" id="A0A543B2Y7"/>
<dbReference type="GO" id="GO:0046872">
    <property type="term" value="F:metal ion binding"/>
    <property type="evidence" value="ECO:0007669"/>
    <property type="project" value="InterPro"/>
</dbReference>
<dbReference type="NCBIfam" id="TIGR03083">
    <property type="entry name" value="maleylpyruvate isomerase family mycothiol-dependent enzyme"/>
    <property type="match status" value="1"/>
</dbReference>
<gene>
    <name evidence="2" type="ORF">FB566_4799</name>
</gene>
<comment type="caution">
    <text evidence="2">The sequence shown here is derived from an EMBL/GenBank/DDBJ whole genome shotgun (WGS) entry which is preliminary data.</text>
</comment>
<feature type="domain" description="Mycothiol-dependent maleylpyruvate isomerase metal-binding" evidence="1">
    <location>
        <begin position="9"/>
        <end position="144"/>
    </location>
</feature>
<dbReference type="SUPFAM" id="SSF109854">
    <property type="entry name" value="DinB/YfiT-like putative metalloenzymes"/>
    <property type="match status" value="1"/>
</dbReference>
<organism evidence="2 3">
    <name type="scientific">Stackebrandtia endophytica</name>
    <dbReference type="NCBI Taxonomy" id="1496996"/>
    <lineage>
        <taxon>Bacteria</taxon>
        <taxon>Bacillati</taxon>
        <taxon>Actinomycetota</taxon>
        <taxon>Actinomycetes</taxon>
        <taxon>Glycomycetales</taxon>
        <taxon>Glycomycetaceae</taxon>
        <taxon>Stackebrandtia</taxon>
    </lineage>
</organism>
<dbReference type="Pfam" id="PF11716">
    <property type="entry name" value="MDMPI_N"/>
    <property type="match status" value="1"/>
</dbReference>
<accession>A0A543B2Y7</accession>
<dbReference type="InterPro" id="IPR017517">
    <property type="entry name" value="Maleyloyr_isom"/>
</dbReference>
<evidence type="ECO:0000313" key="3">
    <source>
        <dbReference type="Proteomes" id="UP000317043"/>
    </source>
</evidence>
<dbReference type="EMBL" id="VFOW01000001">
    <property type="protein sequence ID" value="TQL79198.1"/>
    <property type="molecule type" value="Genomic_DNA"/>
</dbReference>
<dbReference type="InterPro" id="IPR034660">
    <property type="entry name" value="DinB/YfiT-like"/>
</dbReference>
<protein>
    <submittedName>
        <fullName evidence="2">Uncharacterized protein (TIGR03083 family)</fullName>
    </submittedName>
</protein>
<dbReference type="Proteomes" id="UP000317043">
    <property type="component" value="Unassembled WGS sequence"/>
</dbReference>
<dbReference type="RefSeq" id="WP_142044323.1">
    <property type="nucleotide sequence ID" value="NZ_JBHTGS010000002.1"/>
</dbReference>
<reference evidence="2 3" key="1">
    <citation type="submission" date="2019-06" db="EMBL/GenBank/DDBJ databases">
        <title>Sequencing the genomes of 1000 actinobacteria strains.</title>
        <authorList>
            <person name="Klenk H.-P."/>
        </authorList>
    </citation>
    <scope>NUCLEOTIDE SEQUENCE [LARGE SCALE GENOMIC DNA]</scope>
    <source>
        <strain evidence="2 3">DSM 45928</strain>
    </source>
</reference>
<proteinExistence type="predicted"/>
<dbReference type="Gene3D" id="1.20.120.450">
    <property type="entry name" value="dinb family like domain"/>
    <property type="match status" value="1"/>
</dbReference>